<dbReference type="AlphaFoldDB" id="A0A9P5LFM6"/>
<feature type="region of interest" description="Disordered" evidence="1">
    <location>
        <begin position="1"/>
        <end position="29"/>
    </location>
</feature>
<evidence type="ECO:0000256" key="1">
    <source>
        <dbReference type="SAM" id="MobiDB-lite"/>
    </source>
</evidence>
<comment type="caution">
    <text evidence="2">The sequence shown here is derived from an EMBL/GenBank/DDBJ whole genome shotgun (WGS) entry which is preliminary data.</text>
</comment>
<proteinExistence type="predicted"/>
<feature type="region of interest" description="Disordered" evidence="1">
    <location>
        <begin position="50"/>
        <end position="120"/>
    </location>
</feature>
<dbReference type="Proteomes" id="UP000722485">
    <property type="component" value="Unassembled WGS sequence"/>
</dbReference>
<reference evidence="2" key="1">
    <citation type="submission" date="2020-03" db="EMBL/GenBank/DDBJ databases">
        <title>Draft Genome Sequence of Cylindrodendrum hubeiense.</title>
        <authorList>
            <person name="Buettner E."/>
            <person name="Kellner H."/>
        </authorList>
    </citation>
    <scope>NUCLEOTIDE SEQUENCE</scope>
    <source>
        <strain evidence="2">IHI 201604</strain>
    </source>
</reference>
<evidence type="ECO:0000313" key="3">
    <source>
        <dbReference type="Proteomes" id="UP000722485"/>
    </source>
</evidence>
<accession>A0A9P5LFM6</accession>
<keyword evidence="3" id="KW-1185">Reference proteome</keyword>
<name>A0A9P5LFM6_9HYPO</name>
<sequence>MHAARTTSPSRNSRNSRSNTDSTNKTRIAFSLSIVRPSVAGGVQDWRIGGLQVPNRRPAPLAPTARGHRPQATAQQPDPVPSSLATPAPSPAQQKREGRDQRHNHHRPTNRPTDRARRSSSIHTRFFSIHHLRSPPIASLVSPPPFAPSRLSFSRRFLPSRKGRFCVTLDSRPRDHRRQEPRHSRRRNPPFHSPKSALLLRLRIPQPSPDSLGLCLVDEVALDAFVFSPSYNTALVTRSTSD</sequence>
<organism evidence="2 3">
    <name type="scientific">Cylindrodendrum hubeiense</name>
    <dbReference type="NCBI Taxonomy" id="595255"/>
    <lineage>
        <taxon>Eukaryota</taxon>
        <taxon>Fungi</taxon>
        <taxon>Dikarya</taxon>
        <taxon>Ascomycota</taxon>
        <taxon>Pezizomycotina</taxon>
        <taxon>Sordariomycetes</taxon>
        <taxon>Hypocreomycetidae</taxon>
        <taxon>Hypocreales</taxon>
        <taxon>Nectriaceae</taxon>
        <taxon>Cylindrodendrum</taxon>
    </lineage>
</organism>
<protein>
    <submittedName>
        <fullName evidence="2">Uncharacterized protein</fullName>
    </submittedName>
</protein>
<feature type="compositionally biased region" description="Low complexity" evidence="1">
    <location>
        <begin position="1"/>
        <end position="27"/>
    </location>
</feature>
<feature type="compositionally biased region" description="Basic and acidic residues" evidence="1">
    <location>
        <begin position="171"/>
        <end position="182"/>
    </location>
</feature>
<feature type="region of interest" description="Disordered" evidence="1">
    <location>
        <begin position="170"/>
        <end position="194"/>
    </location>
</feature>
<gene>
    <name evidence="2" type="ORF">G7Z17_g7567</name>
</gene>
<dbReference type="EMBL" id="JAANBB010000171">
    <property type="protein sequence ID" value="KAF7547676.1"/>
    <property type="molecule type" value="Genomic_DNA"/>
</dbReference>
<evidence type="ECO:0000313" key="2">
    <source>
        <dbReference type="EMBL" id="KAF7547676.1"/>
    </source>
</evidence>